<name>A0A5K7Z536_9BACT</name>
<dbReference type="InterPro" id="IPR012840">
    <property type="entry name" value="NrdG2"/>
</dbReference>
<dbReference type="EMBL" id="AP021875">
    <property type="protein sequence ID" value="BBO75033.1"/>
    <property type="molecule type" value="Genomic_DNA"/>
</dbReference>
<dbReference type="GO" id="GO:0016491">
    <property type="term" value="F:oxidoreductase activity"/>
    <property type="evidence" value="ECO:0007669"/>
    <property type="project" value="UniProtKB-KW"/>
</dbReference>
<evidence type="ECO:0000256" key="9">
    <source>
        <dbReference type="ARBA" id="ARBA00023014"/>
    </source>
</evidence>
<dbReference type="InterPro" id="IPR058240">
    <property type="entry name" value="rSAM_sf"/>
</dbReference>
<dbReference type="NCBIfam" id="TIGR02495">
    <property type="entry name" value="NrdG2"/>
    <property type="match status" value="1"/>
</dbReference>
<dbReference type="InterPro" id="IPR034457">
    <property type="entry name" value="Organic_radical-activating"/>
</dbReference>
<dbReference type="GO" id="GO:0051539">
    <property type="term" value="F:4 iron, 4 sulfur cluster binding"/>
    <property type="evidence" value="ECO:0007669"/>
    <property type="project" value="UniProtKB-KW"/>
</dbReference>
<dbReference type="SFLD" id="SFLDG01094">
    <property type="entry name" value="Uncharacterised_Radical_SAM_Su"/>
    <property type="match status" value="1"/>
</dbReference>
<dbReference type="PROSITE" id="PS01087">
    <property type="entry name" value="RADICAL_ACTIVATING"/>
    <property type="match status" value="1"/>
</dbReference>
<evidence type="ECO:0000256" key="7">
    <source>
        <dbReference type="ARBA" id="ARBA00023002"/>
    </source>
</evidence>
<organism evidence="11 12">
    <name type="scientific">Desulfosarcina widdelii</name>
    <dbReference type="NCBI Taxonomy" id="947919"/>
    <lineage>
        <taxon>Bacteria</taxon>
        <taxon>Pseudomonadati</taxon>
        <taxon>Thermodesulfobacteriota</taxon>
        <taxon>Desulfobacteria</taxon>
        <taxon>Desulfobacterales</taxon>
        <taxon>Desulfosarcinaceae</taxon>
        <taxon>Desulfosarcina</taxon>
    </lineage>
</organism>
<comment type="subunit">
    <text evidence="3">Monomer.</text>
</comment>
<keyword evidence="12" id="KW-1185">Reference proteome</keyword>
<keyword evidence="4" id="KW-0004">4Fe-4S</keyword>
<gene>
    <name evidence="11" type="ORF">DSCW_24500</name>
</gene>
<evidence type="ECO:0000256" key="8">
    <source>
        <dbReference type="ARBA" id="ARBA00023004"/>
    </source>
</evidence>
<dbReference type="PANTHER" id="PTHR30352:SF13">
    <property type="entry name" value="GLYCYL-RADICAL ENZYME ACTIVATING ENZYME YJJW-RELATED"/>
    <property type="match status" value="1"/>
</dbReference>
<keyword evidence="6" id="KW-0479">Metal-binding</keyword>
<evidence type="ECO:0000313" key="12">
    <source>
        <dbReference type="Proteomes" id="UP000427769"/>
    </source>
</evidence>
<dbReference type="AlphaFoldDB" id="A0A5K7Z536"/>
<dbReference type="PANTHER" id="PTHR30352">
    <property type="entry name" value="PYRUVATE FORMATE-LYASE-ACTIVATING ENZYME"/>
    <property type="match status" value="1"/>
</dbReference>
<dbReference type="Proteomes" id="UP000427769">
    <property type="component" value="Chromosome"/>
</dbReference>
<keyword evidence="8" id="KW-0408">Iron</keyword>
<dbReference type="InterPro" id="IPR013785">
    <property type="entry name" value="Aldolase_TIM"/>
</dbReference>
<protein>
    <submittedName>
        <fullName evidence="11">Anaerobic ribonucleoside-triphosphate reductase activating protein</fullName>
    </submittedName>
</protein>
<dbReference type="SFLD" id="SFLDS00029">
    <property type="entry name" value="Radical_SAM"/>
    <property type="match status" value="1"/>
</dbReference>
<evidence type="ECO:0000259" key="10">
    <source>
        <dbReference type="PROSITE" id="PS51918"/>
    </source>
</evidence>
<evidence type="ECO:0000256" key="1">
    <source>
        <dbReference type="ARBA" id="ARBA00001966"/>
    </source>
</evidence>
<dbReference type="Gene3D" id="3.20.20.70">
    <property type="entry name" value="Aldolase class I"/>
    <property type="match status" value="1"/>
</dbReference>
<dbReference type="InterPro" id="IPR001989">
    <property type="entry name" value="Radical_activat_CS"/>
</dbReference>
<dbReference type="Pfam" id="PF04055">
    <property type="entry name" value="Radical_SAM"/>
    <property type="match status" value="1"/>
</dbReference>
<dbReference type="PROSITE" id="PS51918">
    <property type="entry name" value="RADICAL_SAM"/>
    <property type="match status" value="1"/>
</dbReference>
<dbReference type="RefSeq" id="WP_155303992.1">
    <property type="nucleotide sequence ID" value="NZ_AP021875.1"/>
</dbReference>
<feature type="domain" description="Radical SAM core" evidence="10">
    <location>
        <begin position="13"/>
        <end position="231"/>
    </location>
</feature>
<dbReference type="GO" id="GO:0046872">
    <property type="term" value="F:metal ion binding"/>
    <property type="evidence" value="ECO:0007669"/>
    <property type="project" value="UniProtKB-KW"/>
</dbReference>
<evidence type="ECO:0000313" key="11">
    <source>
        <dbReference type="EMBL" id="BBO75033.1"/>
    </source>
</evidence>
<keyword evidence="5" id="KW-0949">S-adenosyl-L-methionine</keyword>
<dbReference type="KEGG" id="dwd:DSCW_24500"/>
<sequence>MLMAGLQKNSFIDYPGKISCVLFTTGCNFVCPYCHNADLARGEYPQRLGLDEITAFLRSRRGMLEGVVITGGEPTLHDWVVDLCKAIKSLNYPVKLDTNGSRPDVLDRLFQKELIDFVAMDIKAPLEVYGPFCRTPRIHETLTESIQLIMGSAPDYEFRTTCAAPFATRETIEAIARTIEGARCYVLQRFNRRAACLDPEFNRRQDPTIYEDEMKRFQTLAKPFVQRCIIR</sequence>
<accession>A0A5K7Z536</accession>
<dbReference type="OrthoDB" id="9782387at2"/>
<comment type="cofactor">
    <cofactor evidence="1">
        <name>[4Fe-4S] cluster</name>
        <dbReference type="ChEBI" id="CHEBI:49883"/>
    </cofactor>
</comment>
<dbReference type="CDD" id="cd01335">
    <property type="entry name" value="Radical_SAM"/>
    <property type="match status" value="1"/>
</dbReference>
<keyword evidence="9" id="KW-0411">Iron-sulfur</keyword>
<reference evidence="11 12" key="1">
    <citation type="submission" date="2019-11" db="EMBL/GenBank/DDBJ databases">
        <title>Comparative genomics of hydrocarbon-degrading Desulfosarcina strains.</title>
        <authorList>
            <person name="Watanabe M."/>
            <person name="Kojima H."/>
            <person name="Fukui M."/>
        </authorList>
    </citation>
    <scope>NUCLEOTIDE SEQUENCE [LARGE SCALE GENOMIC DNA]</scope>
    <source>
        <strain evidence="11 12">PP31</strain>
    </source>
</reference>
<evidence type="ECO:0000256" key="3">
    <source>
        <dbReference type="ARBA" id="ARBA00011245"/>
    </source>
</evidence>
<evidence type="ECO:0000256" key="5">
    <source>
        <dbReference type="ARBA" id="ARBA00022691"/>
    </source>
</evidence>
<dbReference type="InterPro" id="IPR007197">
    <property type="entry name" value="rSAM"/>
</dbReference>
<dbReference type="SUPFAM" id="SSF102114">
    <property type="entry name" value="Radical SAM enzymes"/>
    <property type="match status" value="1"/>
</dbReference>
<evidence type="ECO:0000256" key="4">
    <source>
        <dbReference type="ARBA" id="ARBA00022485"/>
    </source>
</evidence>
<evidence type="ECO:0000256" key="6">
    <source>
        <dbReference type="ARBA" id="ARBA00022723"/>
    </source>
</evidence>
<keyword evidence="7" id="KW-0560">Oxidoreductase</keyword>
<comment type="similarity">
    <text evidence="2">Belongs to the organic radical-activating enzymes family.</text>
</comment>
<evidence type="ECO:0000256" key="2">
    <source>
        <dbReference type="ARBA" id="ARBA00009777"/>
    </source>
</evidence>
<proteinExistence type="inferred from homology"/>